<name>A0A6H0XYV5_9PEZI</name>
<sequence>MVGGEGYRTDFLRSSPIDGTHATGTGETASFGTIEEESSSGSDQYEPKPMFQFSPSIRQPRSPLPAHMKRGTLSYTISPIRQLRTKKSTQSLRRHAASPMRSNSQRTRSSVSRSNTSASTETIQVLMTPDQRPSYVAPHLPSGAYAQRVHDTPTRQPNQSQPGLLGSPYSYQPRDNALNVDTSMSARRVTTFSSLMEKAGLRREDLYSDSSH</sequence>
<dbReference type="Proteomes" id="UP000503462">
    <property type="component" value="Chromosome 4"/>
</dbReference>
<evidence type="ECO:0000256" key="1">
    <source>
        <dbReference type="SAM" id="MobiDB-lite"/>
    </source>
</evidence>
<feature type="compositionally biased region" description="Low complexity" evidence="1">
    <location>
        <begin position="101"/>
        <end position="120"/>
    </location>
</feature>
<dbReference type="EMBL" id="CP051142">
    <property type="protein sequence ID" value="QIW99926.1"/>
    <property type="molecule type" value="Genomic_DNA"/>
</dbReference>
<feature type="compositionally biased region" description="Basic residues" evidence="1">
    <location>
        <begin position="83"/>
        <end position="96"/>
    </location>
</feature>
<feature type="region of interest" description="Disordered" evidence="1">
    <location>
        <begin position="1"/>
        <end position="182"/>
    </location>
</feature>
<dbReference type="AlphaFoldDB" id="A0A6H0XYV5"/>
<gene>
    <name evidence="2" type="ORF">AMS68_005444</name>
</gene>
<dbReference type="OrthoDB" id="5338512at2759"/>
<accession>A0A6H0XYV5</accession>
<organism evidence="2 3">
    <name type="scientific">Peltaster fructicola</name>
    <dbReference type="NCBI Taxonomy" id="286661"/>
    <lineage>
        <taxon>Eukaryota</taxon>
        <taxon>Fungi</taxon>
        <taxon>Dikarya</taxon>
        <taxon>Ascomycota</taxon>
        <taxon>Pezizomycotina</taxon>
        <taxon>Dothideomycetes</taxon>
        <taxon>Dothideomycetes incertae sedis</taxon>
        <taxon>Peltaster</taxon>
    </lineage>
</organism>
<evidence type="ECO:0000313" key="3">
    <source>
        <dbReference type="Proteomes" id="UP000503462"/>
    </source>
</evidence>
<evidence type="ECO:0000313" key="2">
    <source>
        <dbReference type="EMBL" id="QIW99926.1"/>
    </source>
</evidence>
<keyword evidence="3" id="KW-1185">Reference proteome</keyword>
<feature type="compositionally biased region" description="Polar residues" evidence="1">
    <location>
        <begin position="22"/>
        <end position="31"/>
    </location>
</feature>
<protein>
    <submittedName>
        <fullName evidence="2">Uncharacterized protein</fullName>
    </submittedName>
</protein>
<proteinExistence type="predicted"/>
<reference evidence="2 3" key="1">
    <citation type="journal article" date="2016" name="Sci. Rep.">
        <title>Peltaster fructicola genome reveals evolution from an invasive phytopathogen to an ectophytic parasite.</title>
        <authorList>
            <person name="Xu C."/>
            <person name="Chen H."/>
            <person name="Gleason M.L."/>
            <person name="Xu J.R."/>
            <person name="Liu H."/>
            <person name="Zhang R."/>
            <person name="Sun G."/>
        </authorList>
    </citation>
    <scope>NUCLEOTIDE SEQUENCE [LARGE SCALE GENOMIC DNA]</scope>
    <source>
        <strain evidence="2 3">LNHT1506</strain>
    </source>
</reference>